<evidence type="ECO:0000259" key="1">
    <source>
        <dbReference type="Pfam" id="PF00462"/>
    </source>
</evidence>
<dbReference type="OrthoDB" id="418495at2759"/>
<dbReference type="PANTHER" id="PTHR45694">
    <property type="entry name" value="GLUTAREDOXIN 2"/>
    <property type="match status" value="1"/>
</dbReference>
<reference evidence="2 3" key="1">
    <citation type="journal article" date="2011" name="Proc. Natl. Acad. Sci. U.S.A.">
        <title>Evolutionary erosion of yeast sex chromosomes by mating-type switching accidents.</title>
        <authorList>
            <person name="Gordon J.L."/>
            <person name="Armisen D."/>
            <person name="Proux-Wera E."/>
            <person name="Oheigeartaigh S.S."/>
            <person name="Byrne K.P."/>
            <person name="Wolfe K.H."/>
        </authorList>
    </citation>
    <scope>NUCLEOTIDE SEQUENCE [LARGE SCALE GENOMIC DNA]</scope>
    <source>
        <strain evidence="3">ATCC 24235 / CBS 4417 / NBRC 1672 / NRRL Y-8282 / UCD 70-5</strain>
    </source>
</reference>
<organism evidence="2 3">
    <name type="scientific">Tetrapisispora phaffii (strain ATCC 24235 / CBS 4417 / NBRC 1672 / NRRL Y-8282 / UCD 70-5)</name>
    <name type="common">Yeast</name>
    <name type="synonym">Fabospora phaffii</name>
    <dbReference type="NCBI Taxonomy" id="1071381"/>
    <lineage>
        <taxon>Eukaryota</taxon>
        <taxon>Fungi</taxon>
        <taxon>Dikarya</taxon>
        <taxon>Ascomycota</taxon>
        <taxon>Saccharomycotina</taxon>
        <taxon>Saccharomycetes</taxon>
        <taxon>Saccharomycetales</taxon>
        <taxon>Saccharomycetaceae</taxon>
        <taxon>Tetrapisispora</taxon>
    </lineage>
</organism>
<dbReference type="PRINTS" id="PR00160">
    <property type="entry name" value="GLUTAREDOXIN"/>
</dbReference>
<keyword evidence="3" id="KW-1185">Reference proteome</keyword>
<dbReference type="eggNOG" id="KOG1752">
    <property type="taxonomic scope" value="Eukaryota"/>
</dbReference>
<dbReference type="AlphaFoldDB" id="G8BU84"/>
<dbReference type="GO" id="GO:0005737">
    <property type="term" value="C:cytoplasm"/>
    <property type="evidence" value="ECO:0007669"/>
    <property type="project" value="TreeGrafter"/>
</dbReference>
<dbReference type="Gene3D" id="3.40.30.10">
    <property type="entry name" value="Glutaredoxin"/>
    <property type="match status" value="1"/>
</dbReference>
<dbReference type="Proteomes" id="UP000005666">
    <property type="component" value="Chromosome 5"/>
</dbReference>
<dbReference type="PROSITE" id="PS51354">
    <property type="entry name" value="GLUTAREDOXIN_2"/>
    <property type="match status" value="1"/>
</dbReference>
<accession>G8BU84</accession>
<dbReference type="GO" id="GO:0034599">
    <property type="term" value="P:cellular response to oxidative stress"/>
    <property type="evidence" value="ECO:0007669"/>
    <property type="project" value="TreeGrafter"/>
</dbReference>
<evidence type="ECO:0000313" key="3">
    <source>
        <dbReference type="Proteomes" id="UP000005666"/>
    </source>
</evidence>
<dbReference type="PANTHER" id="PTHR45694:SF18">
    <property type="entry name" value="GLUTAREDOXIN-1-RELATED"/>
    <property type="match status" value="1"/>
</dbReference>
<sequence length="106" mass="11822">MSEKTILEVQKMIDEKPVFIATKSYCNESNAAKGTLFDEYSILDDEATVLELDKMSDGEAVLFALSKISQQSTLPNIFIKGKHIGGYQDLKEMNESGELEKLLDSI</sequence>
<dbReference type="InterPro" id="IPR002109">
    <property type="entry name" value="Glutaredoxin"/>
</dbReference>
<name>G8BU84_TETPH</name>
<dbReference type="RefSeq" id="XP_003685896.1">
    <property type="nucleotide sequence ID" value="XM_003685848.1"/>
</dbReference>
<dbReference type="InterPro" id="IPR014025">
    <property type="entry name" value="Glutaredoxin_subgr"/>
</dbReference>
<dbReference type="HOGENOM" id="CLU_026126_7_2_1"/>
<dbReference type="OMA" id="YACYELD"/>
<evidence type="ECO:0000313" key="2">
    <source>
        <dbReference type="EMBL" id="CCE63462.1"/>
    </source>
</evidence>
<dbReference type="GO" id="GO:0015038">
    <property type="term" value="F:glutathione disulfide oxidoreductase activity"/>
    <property type="evidence" value="ECO:0007669"/>
    <property type="project" value="TreeGrafter"/>
</dbReference>
<gene>
    <name evidence="2" type="primary">TPHA0E03730</name>
    <name evidence="2" type="ordered locus">TPHA_0E03730</name>
</gene>
<dbReference type="InterPro" id="IPR036249">
    <property type="entry name" value="Thioredoxin-like_sf"/>
</dbReference>
<dbReference type="SUPFAM" id="SSF52833">
    <property type="entry name" value="Thioredoxin-like"/>
    <property type="match status" value="1"/>
</dbReference>
<protein>
    <recommendedName>
        <fullName evidence="1">Glutaredoxin domain-containing protein</fullName>
    </recommendedName>
</protein>
<feature type="domain" description="Glutaredoxin" evidence="1">
    <location>
        <begin position="18"/>
        <end position="84"/>
    </location>
</feature>
<dbReference type="Pfam" id="PF00462">
    <property type="entry name" value="Glutaredoxin"/>
    <property type="match status" value="1"/>
</dbReference>
<dbReference type="GeneID" id="11531183"/>
<dbReference type="EMBL" id="HE612860">
    <property type="protein sequence ID" value="CCE63462.1"/>
    <property type="molecule type" value="Genomic_DNA"/>
</dbReference>
<dbReference type="KEGG" id="tpf:TPHA_0E03730"/>
<proteinExistence type="predicted"/>
<dbReference type="GO" id="GO:0005634">
    <property type="term" value="C:nucleus"/>
    <property type="evidence" value="ECO:0007669"/>
    <property type="project" value="TreeGrafter"/>
</dbReference>
<dbReference type="STRING" id="1071381.G8BU84"/>